<feature type="domain" description="RPGRIP1 C-terminal" evidence="2">
    <location>
        <begin position="259"/>
        <end position="421"/>
    </location>
</feature>
<feature type="compositionally biased region" description="Basic and acidic residues" evidence="1">
    <location>
        <begin position="111"/>
        <end position="121"/>
    </location>
</feature>
<dbReference type="PANTHER" id="PTHR14240:SF1">
    <property type="entry name" value="PROTEIN FANTOM-RELATED"/>
    <property type="match status" value="1"/>
</dbReference>
<dbReference type="GO" id="GO:1905515">
    <property type="term" value="P:non-motile cilium assembly"/>
    <property type="evidence" value="ECO:0007669"/>
    <property type="project" value="TreeGrafter"/>
</dbReference>
<evidence type="ECO:0000313" key="4">
    <source>
        <dbReference type="Proteomes" id="UP001346869"/>
    </source>
</evidence>
<feature type="region of interest" description="Disordered" evidence="1">
    <location>
        <begin position="72"/>
        <end position="255"/>
    </location>
</feature>
<evidence type="ECO:0000259" key="2">
    <source>
        <dbReference type="Pfam" id="PF18111"/>
    </source>
</evidence>
<accession>A0AAN7ZVK8</accession>
<dbReference type="SUPFAM" id="SSF49562">
    <property type="entry name" value="C2 domain (Calcium/lipid-binding domain, CaLB)"/>
    <property type="match status" value="1"/>
</dbReference>
<feature type="region of interest" description="Disordered" evidence="1">
    <location>
        <begin position="426"/>
        <end position="449"/>
    </location>
</feature>
<organism evidence="3 4">
    <name type="scientific">Eleginops maclovinus</name>
    <name type="common">Patagonian blennie</name>
    <name type="synonym">Eleginus maclovinus</name>
    <dbReference type="NCBI Taxonomy" id="56733"/>
    <lineage>
        <taxon>Eukaryota</taxon>
        <taxon>Metazoa</taxon>
        <taxon>Chordata</taxon>
        <taxon>Craniata</taxon>
        <taxon>Vertebrata</taxon>
        <taxon>Euteleostomi</taxon>
        <taxon>Actinopterygii</taxon>
        <taxon>Neopterygii</taxon>
        <taxon>Teleostei</taxon>
        <taxon>Neoteleostei</taxon>
        <taxon>Acanthomorphata</taxon>
        <taxon>Eupercaria</taxon>
        <taxon>Perciformes</taxon>
        <taxon>Notothenioidei</taxon>
        <taxon>Eleginopidae</taxon>
        <taxon>Eleginops</taxon>
    </lineage>
</organism>
<dbReference type="InterPro" id="IPR041091">
    <property type="entry name" value="RPGRIP1_C"/>
</dbReference>
<feature type="compositionally biased region" description="Polar residues" evidence="1">
    <location>
        <begin position="131"/>
        <end position="143"/>
    </location>
</feature>
<evidence type="ECO:0000256" key="1">
    <source>
        <dbReference type="SAM" id="MobiDB-lite"/>
    </source>
</evidence>
<reference evidence="3 4" key="2">
    <citation type="journal article" date="2023" name="Mol. Biol. Evol.">
        <title>Genomics of Secondarily Temperate Adaptation in the Only Non-Antarctic Icefish.</title>
        <authorList>
            <person name="Rivera-Colon A.G."/>
            <person name="Rayamajhi N."/>
            <person name="Minhas B.F."/>
            <person name="Madrigal G."/>
            <person name="Bilyk K.T."/>
            <person name="Yoon V."/>
            <person name="Hune M."/>
            <person name="Gregory S."/>
            <person name="Cheng C.H.C."/>
            <person name="Catchen J.M."/>
        </authorList>
    </citation>
    <scope>NUCLEOTIDE SEQUENCE [LARGE SCALE GENOMIC DNA]</scope>
    <source>
        <strain evidence="3">JMC-PN-2008</strain>
    </source>
</reference>
<dbReference type="AlphaFoldDB" id="A0AAN7ZVK8"/>
<dbReference type="GO" id="GO:0032391">
    <property type="term" value="C:photoreceptor connecting cilium"/>
    <property type="evidence" value="ECO:0007669"/>
    <property type="project" value="TreeGrafter"/>
</dbReference>
<dbReference type="InterPro" id="IPR035892">
    <property type="entry name" value="C2_domain_sf"/>
</dbReference>
<feature type="compositionally biased region" description="Low complexity" evidence="1">
    <location>
        <begin position="177"/>
        <end position="207"/>
    </location>
</feature>
<sequence>MSRSSSLWLYVFDDSDDQIPPAYLAKTPIPLRALATGREIRGDFVLRDPAGGPRGMVRVLIKWKFPYQPSADTVLSRQHREMESTDRDERGREEPRPVAKPRAKTQLLEEGETKAVHKETKALAQPPPVKQKSSQSIRLQQPISVKPLDTDKKRSTKRSPDLYHDTPHLTPEPSPSTPSLLATRKSSPSTPSKTSSASDASTQDLLSVDQLSMDEEEKEEERSESDAKELSEAPDSSDSSSSTSDIIIKPQRRNRRKGDKLRVEILSLSFEPSSHVVKDKSVQRVYVEYRLLGVPMETTETPMSLRKPKKGEEIHYNFTRVIYVDGSQSAPLRQYLYTMLEGTDPNQGRLRFTVVSEPMDDENECVDVGHAFLDLKELLLSGNDVNEQEIEVVSVDEDKEPIGNLRVSLEAAKALSGIYQEFHQKIETKKEDDTDDEEEKQEEEKKKDEILIEYDVDSDF</sequence>
<dbReference type="EMBL" id="JAUZQC010000025">
    <property type="protein sequence ID" value="KAK5848546.1"/>
    <property type="molecule type" value="Genomic_DNA"/>
</dbReference>
<dbReference type="Proteomes" id="UP001346869">
    <property type="component" value="Unassembled WGS sequence"/>
</dbReference>
<feature type="compositionally biased region" description="Low complexity" evidence="1">
    <location>
        <begin position="236"/>
        <end position="248"/>
    </location>
</feature>
<dbReference type="InterPro" id="IPR031139">
    <property type="entry name" value="RPGRIP1_fam"/>
</dbReference>
<keyword evidence="4" id="KW-1185">Reference proteome</keyword>
<comment type="caution">
    <text evidence="3">The sequence shown here is derived from an EMBL/GenBank/DDBJ whole genome shotgun (WGS) entry which is preliminary data.</text>
</comment>
<dbReference type="Gene3D" id="2.60.40.150">
    <property type="entry name" value="C2 domain"/>
    <property type="match status" value="1"/>
</dbReference>
<dbReference type="PANTHER" id="PTHR14240">
    <property type="entry name" value="RETINITIS PIGMENTOSA GTPASE REGULATOR-INTERACTING PROTEIN"/>
    <property type="match status" value="1"/>
</dbReference>
<feature type="compositionally biased region" description="Basic and acidic residues" evidence="1">
    <location>
        <begin position="78"/>
        <end position="97"/>
    </location>
</feature>
<reference evidence="3 4" key="1">
    <citation type="journal article" date="2023" name="Genes (Basel)">
        <title>Chromosome-Level Genome Assembly and Circadian Gene Repertoire of the Patagonia Blennie Eleginops maclovinus-The Closest Ancestral Proxy of Antarctic Cryonotothenioids.</title>
        <authorList>
            <person name="Cheng C.C."/>
            <person name="Rivera-Colon A.G."/>
            <person name="Minhas B.F."/>
            <person name="Wilson L."/>
            <person name="Rayamajhi N."/>
            <person name="Vargas-Chacoff L."/>
            <person name="Catchen J.M."/>
        </authorList>
    </citation>
    <scope>NUCLEOTIDE SEQUENCE [LARGE SCALE GENOMIC DNA]</scope>
    <source>
        <strain evidence="3">JMC-PN-2008</strain>
    </source>
</reference>
<feature type="compositionally biased region" description="Basic and acidic residues" evidence="1">
    <location>
        <begin position="220"/>
        <end position="231"/>
    </location>
</feature>
<name>A0AAN7ZVK8_ELEMC</name>
<evidence type="ECO:0000313" key="3">
    <source>
        <dbReference type="EMBL" id="KAK5848546.1"/>
    </source>
</evidence>
<dbReference type="Pfam" id="PF18111">
    <property type="entry name" value="RPGR1_C"/>
    <property type="match status" value="1"/>
</dbReference>
<dbReference type="GO" id="GO:0046548">
    <property type="term" value="P:retinal rod cell development"/>
    <property type="evidence" value="ECO:0007669"/>
    <property type="project" value="TreeGrafter"/>
</dbReference>
<gene>
    <name evidence="3" type="ORF">PBY51_006151</name>
</gene>
<protein>
    <recommendedName>
        <fullName evidence="2">RPGRIP1 C-terminal domain-containing protein</fullName>
    </recommendedName>
</protein>
<proteinExistence type="predicted"/>
<feature type="compositionally biased region" description="Basic and acidic residues" evidence="1">
    <location>
        <begin position="148"/>
        <end position="167"/>
    </location>
</feature>